<gene>
    <name evidence="7" type="ORF">AC244_03665</name>
</gene>
<evidence type="ECO:0000256" key="1">
    <source>
        <dbReference type="ARBA" id="ARBA00004141"/>
    </source>
</evidence>
<evidence type="ECO:0000313" key="7">
    <source>
        <dbReference type="EMBL" id="KOF22617.1"/>
    </source>
</evidence>
<keyword evidence="3 5" id="KW-1133">Transmembrane helix</keyword>
<dbReference type="Proteomes" id="UP000037425">
    <property type="component" value="Unassembled WGS sequence"/>
</dbReference>
<evidence type="ECO:0000256" key="5">
    <source>
        <dbReference type="SAM" id="Phobius"/>
    </source>
</evidence>
<dbReference type="PANTHER" id="PTHR21016">
    <property type="entry name" value="BETA-AMYLOID BINDING PROTEIN-RELATED"/>
    <property type="match status" value="1"/>
</dbReference>
<keyword evidence="4 5" id="KW-0472">Membrane</keyword>
<name>A0A0L8C6R2_ENSAD</name>
<dbReference type="GO" id="GO:0016020">
    <property type="term" value="C:membrane"/>
    <property type="evidence" value="ECO:0007669"/>
    <property type="project" value="UniProtKB-SubCell"/>
</dbReference>
<dbReference type="PANTHER" id="PTHR21016:SF25">
    <property type="entry name" value="TM2 DOMAIN-CONTAINING PROTEIN DDB_G0277895-RELATED"/>
    <property type="match status" value="1"/>
</dbReference>
<evidence type="ECO:0000256" key="4">
    <source>
        <dbReference type="ARBA" id="ARBA00023136"/>
    </source>
</evidence>
<sequence length="117" mass="12529">MDLSTAEQLLIEQRVTNDAKSIVVAYLLWFVGGGIGAHRFYMGCVGSGAGMLALLVLGAVTAGIGIGALFIVALGVWLLVDLFLIPGMIRQHKDEVRNSFGKQVFADRPLAQERAGR</sequence>
<dbReference type="AlphaFoldDB" id="A0A0L8C6R2"/>
<evidence type="ECO:0000256" key="2">
    <source>
        <dbReference type="ARBA" id="ARBA00022692"/>
    </source>
</evidence>
<dbReference type="InterPro" id="IPR050932">
    <property type="entry name" value="TM2D1-3-like"/>
</dbReference>
<evidence type="ECO:0000313" key="8">
    <source>
        <dbReference type="Proteomes" id="UP000037425"/>
    </source>
</evidence>
<feature type="domain" description="TM2" evidence="6">
    <location>
        <begin position="20"/>
        <end position="68"/>
    </location>
</feature>
<dbReference type="Pfam" id="PF05154">
    <property type="entry name" value="TM2"/>
    <property type="match status" value="1"/>
</dbReference>
<keyword evidence="2 5" id="KW-0812">Transmembrane</keyword>
<comment type="caution">
    <text evidence="7">The sequence shown here is derived from an EMBL/GenBank/DDBJ whole genome shotgun (WGS) entry which is preliminary data.</text>
</comment>
<reference evidence="8" key="1">
    <citation type="submission" date="2015-07" db="EMBL/GenBank/DDBJ databases">
        <title>Whole genome sequence of an Ensifer adhaerens strain isolated from a cave pool in the Wind Cave National Park.</title>
        <authorList>
            <person name="Eng W.W.H."/>
            <person name="Gan H.M."/>
            <person name="Barton H.A."/>
            <person name="Savka M.A."/>
        </authorList>
    </citation>
    <scope>NUCLEOTIDE SEQUENCE [LARGE SCALE GENOMIC DNA]</scope>
    <source>
        <strain evidence="8">SD006</strain>
    </source>
</reference>
<dbReference type="PATRIC" id="fig|106592.7.peg.781"/>
<dbReference type="EMBL" id="LGAP01000001">
    <property type="protein sequence ID" value="KOF22617.1"/>
    <property type="molecule type" value="Genomic_DNA"/>
</dbReference>
<organism evidence="7 8">
    <name type="scientific">Ensifer adhaerens</name>
    <name type="common">Sinorhizobium morelense</name>
    <dbReference type="NCBI Taxonomy" id="106592"/>
    <lineage>
        <taxon>Bacteria</taxon>
        <taxon>Pseudomonadati</taxon>
        <taxon>Pseudomonadota</taxon>
        <taxon>Alphaproteobacteria</taxon>
        <taxon>Hyphomicrobiales</taxon>
        <taxon>Rhizobiaceae</taxon>
        <taxon>Sinorhizobium/Ensifer group</taxon>
        <taxon>Ensifer</taxon>
    </lineage>
</organism>
<dbReference type="OrthoDB" id="2004788at2"/>
<feature type="transmembrane region" description="Helical" evidence="5">
    <location>
        <begin position="53"/>
        <end position="80"/>
    </location>
</feature>
<dbReference type="RefSeq" id="WP_053247413.1">
    <property type="nucleotide sequence ID" value="NZ_LGAP01000001.1"/>
</dbReference>
<feature type="transmembrane region" description="Helical" evidence="5">
    <location>
        <begin position="21"/>
        <end position="41"/>
    </location>
</feature>
<evidence type="ECO:0000256" key="3">
    <source>
        <dbReference type="ARBA" id="ARBA00022989"/>
    </source>
</evidence>
<evidence type="ECO:0000259" key="6">
    <source>
        <dbReference type="Pfam" id="PF05154"/>
    </source>
</evidence>
<dbReference type="InterPro" id="IPR007829">
    <property type="entry name" value="TM2"/>
</dbReference>
<comment type="subcellular location">
    <subcellularLocation>
        <location evidence="1">Membrane</location>
        <topology evidence="1">Multi-pass membrane protein</topology>
    </subcellularLocation>
</comment>
<proteinExistence type="predicted"/>
<accession>A0A0L8C6R2</accession>
<protein>
    <submittedName>
        <fullName evidence="7">Membrane protein</fullName>
    </submittedName>
</protein>